<evidence type="ECO:0000256" key="10">
    <source>
        <dbReference type="ARBA" id="ARBA00023242"/>
    </source>
</evidence>
<dbReference type="AlphaFoldDB" id="A0AA86V7T3"/>
<dbReference type="SUPFAM" id="SSF52540">
    <property type="entry name" value="P-loop containing nucleoside triphosphate hydrolases"/>
    <property type="match status" value="2"/>
</dbReference>
<comment type="similarity">
    <text evidence="2">Belongs to the SNF2/RAD54 helicase family. RAD16 subfamily.</text>
</comment>
<sequence length="861" mass="96693">MHSGDDDPGSGSSSSDKFLLGFIMANIVGGPHYDDTLRGRTLVLLLREPYNFHDPNAIQVLNIHAHPVGYIERGVAAVLSPLIDDNLITIEAIVPDARKTYRIPCQIHIFARLHDFDAVKVAISRSSLRLITESEAAFTLSDSAAVKATRAETKSKSVDAIFDLLNTNLANKNRAVDILEPPRSIIRTKLLPHQKEGLAWLVRRENADDMPPFWEENNGKFVNSLTAYQTDTRPEPLRGGIFADEMGLGKTLTLLSLIAFDKMSQMGFSKKSRSDRKSVTLGKRPKNEDECSLRTGMKTNATLVVCPPSVMSSWITQLEDHTVPGALKTYLYYGERRAKDTEELKKHDLVLTTYTTLSNESGSMPGKQMEWRRIILDEAHTIKNFSAKLSMVVSGLNAKYRWAVTGTPIQSGCIDLFSIMVFLRFDPFSERKYWRRLVQRPLNQGKEKGLTRLQVLMEAIALRRTKDMALLCLPPKTVEICYVELSMEERRRYDREKGEIKALLTSIYCRRNEGSEYTAMLSSILRLRQICTDSKLCKYQSLHNIANMEGAASSYNPELLQTLLGQLQDGEDFDCPICISTAVDIVITRCAHFFCRDCILTSIQKKNSSGCPICRRKLSESELFSPPEPSETDSGELSSKSETPLSSKVSTLIKLLKESRAHDPALKSVVFSQFRKLLLLLEEPLSEAGFKTSRLDGTMNAKNRANVIEQFQLQGSDSPTVLLASLRASSAGINLTAASRLYFMEPWWNHAVEEQAMDRVHRIGQEKPVKIVRFIAQNSIEERMLLLQEKKKQLPREESSETGSEGMGIADMRFLLDCDRCYDVLLYSHGESGLPINTISHSHGGINLKPNIIGPRNYGKE</sequence>
<keyword evidence="7" id="KW-0347">Helicase</keyword>
<dbReference type="SMART" id="SM00487">
    <property type="entry name" value="DEXDc"/>
    <property type="match status" value="1"/>
</dbReference>
<dbReference type="Gramene" id="rna-AYBTSS11_LOCUS3592">
    <property type="protein sequence ID" value="CAJ1915809.1"/>
    <property type="gene ID" value="gene-AYBTSS11_LOCUS3592"/>
</dbReference>
<protein>
    <recommendedName>
        <fullName evidence="18">SWI/SNF-related matrix-associated actin-dependent regulator of chromatin subfamily A member 3-like 1</fullName>
    </recommendedName>
</protein>
<dbReference type="Pfam" id="PF00097">
    <property type="entry name" value="zf-C3HC4"/>
    <property type="match status" value="1"/>
</dbReference>
<evidence type="ECO:0000259" key="14">
    <source>
        <dbReference type="PROSITE" id="PS51192"/>
    </source>
</evidence>
<dbReference type="GO" id="GO:0003676">
    <property type="term" value="F:nucleic acid binding"/>
    <property type="evidence" value="ECO:0007669"/>
    <property type="project" value="InterPro"/>
</dbReference>
<dbReference type="PROSITE" id="PS00518">
    <property type="entry name" value="ZF_RING_1"/>
    <property type="match status" value="1"/>
</dbReference>
<gene>
    <name evidence="16" type="ORF">AYBTSS11_LOCUS3592</name>
</gene>
<dbReference type="InterPro" id="IPR027417">
    <property type="entry name" value="P-loop_NTPase"/>
</dbReference>
<keyword evidence="4" id="KW-0547">Nucleotide-binding</keyword>
<dbReference type="SMART" id="SM00184">
    <property type="entry name" value="RING"/>
    <property type="match status" value="1"/>
</dbReference>
<dbReference type="InterPro" id="IPR001650">
    <property type="entry name" value="Helicase_C-like"/>
</dbReference>
<dbReference type="InterPro" id="IPR049730">
    <property type="entry name" value="SNF2/RAD54-like_C"/>
</dbReference>
<dbReference type="InterPro" id="IPR000330">
    <property type="entry name" value="SNF2_N"/>
</dbReference>
<keyword evidence="5 11" id="KW-0863">Zinc-finger</keyword>
<evidence type="ECO:0000256" key="8">
    <source>
        <dbReference type="ARBA" id="ARBA00022833"/>
    </source>
</evidence>
<dbReference type="InterPro" id="IPR014001">
    <property type="entry name" value="Helicase_ATP-bd"/>
</dbReference>
<proteinExistence type="inferred from homology"/>
<feature type="domain" description="Helicase C-terminal" evidence="15">
    <location>
        <begin position="648"/>
        <end position="802"/>
    </location>
</feature>
<dbReference type="CDD" id="cd18793">
    <property type="entry name" value="SF2_C_SNF"/>
    <property type="match status" value="1"/>
</dbReference>
<evidence type="ECO:0000259" key="15">
    <source>
        <dbReference type="PROSITE" id="PS51194"/>
    </source>
</evidence>
<keyword evidence="10" id="KW-0539">Nucleus</keyword>
<dbReference type="InterPro" id="IPR013083">
    <property type="entry name" value="Znf_RING/FYVE/PHD"/>
</dbReference>
<dbReference type="InterPro" id="IPR050628">
    <property type="entry name" value="SNF2_RAD54_helicase_TF"/>
</dbReference>
<evidence type="ECO:0000313" key="17">
    <source>
        <dbReference type="Proteomes" id="UP001189624"/>
    </source>
</evidence>
<keyword evidence="9" id="KW-0067">ATP-binding</keyword>
<evidence type="ECO:0000313" key="16">
    <source>
        <dbReference type="EMBL" id="CAJ1915809.1"/>
    </source>
</evidence>
<evidence type="ECO:0000256" key="12">
    <source>
        <dbReference type="SAM" id="MobiDB-lite"/>
    </source>
</evidence>
<dbReference type="EMBL" id="OY731398">
    <property type="protein sequence ID" value="CAJ1915809.1"/>
    <property type="molecule type" value="Genomic_DNA"/>
</dbReference>
<dbReference type="Gene3D" id="3.40.50.300">
    <property type="entry name" value="P-loop containing nucleotide triphosphate hydrolases"/>
    <property type="match status" value="1"/>
</dbReference>
<dbReference type="GO" id="GO:0005634">
    <property type="term" value="C:nucleus"/>
    <property type="evidence" value="ECO:0007669"/>
    <property type="project" value="UniProtKB-SubCell"/>
</dbReference>
<feature type="region of interest" description="Disordered" evidence="12">
    <location>
        <begin position="623"/>
        <end position="643"/>
    </location>
</feature>
<dbReference type="Gene3D" id="3.40.50.10810">
    <property type="entry name" value="Tandem AAA-ATPase domain"/>
    <property type="match status" value="1"/>
</dbReference>
<evidence type="ECO:0000256" key="9">
    <source>
        <dbReference type="ARBA" id="ARBA00022840"/>
    </source>
</evidence>
<name>A0AA86V7T3_9FABA</name>
<evidence type="ECO:0000256" key="6">
    <source>
        <dbReference type="ARBA" id="ARBA00022801"/>
    </source>
</evidence>
<dbReference type="Proteomes" id="UP001189624">
    <property type="component" value="Chromosome 1"/>
</dbReference>
<evidence type="ECO:0000259" key="13">
    <source>
        <dbReference type="PROSITE" id="PS50089"/>
    </source>
</evidence>
<keyword evidence="6" id="KW-0378">Hydrolase</keyword>
<dbReference type="Pfam" id="PF00271">
    <property type="entry name" value="Helicase_C"/>
    <property type="match status" value="1"/>
</dbReference>
<reference evidence="16" key="1">
    <citation type="submission" date="2023-10" db="EMBL/GenBank/DDBJ databases">
        <authorList>
            <person name="Domelevo Entfellner J.-B."/>
        </authorList>
    </citation>
    <scope>NUCLEOTIDE SEQUENCE</scope>
</reference>
<dbReference type="GO" id="GO:0006281">
    <property type="term" value="P:DNA repair"/>
    <property type="evidence" value="ECO:0007669"/>
    <property type="project" value="TreeGrafter"/>
</dbReference>
<dbReference type="InterPro" id="IPR001841">
    <property type="entry name" value="Znf_RING"/>
</dbReference>
<evidence type="ECO:0000256" key="7">
    <source>
        <dbReference type="ARBA" id="ARBA00022806"/>
    </source>
</evidence>
<dbReference type="PROSITE" id="PS51192">
    <property type="entry name" value="HELICASE_ATP_BIND_1"/>
    <property type="match status" value="1"/>
</dbReference>
<evidence type="ECO:0000256" key="4">
    <source>
        <dbReference type="ARBA" id="ARBA00022741"/>
    </source>
</evidence>
<dbReference type="SMART" id="SM00910">
    <property type="entry name" value="HIRAN"/>
    <property type="match status" value="1"/>
</dbReference>
<feature type="domain" description="Helicase ATP-binding" evidence="14">
    <location>
        <begin position="231"/>
        <end position="426"/>
    </location>
</feature>
<dbReference type="GO" id="GO:0005524">
    <property type="term" value="F:ATP binding"/>
    <property type="evidence" value="ECO:0007669"/>
    <property type="project" value="UniProtKB-KW"/>
</dbReference>
<evidence type="ECO:0008006" key="18">
    <source>
        <dbReference type="Google" id="ProtNLM"/>
    </source>
</evidence>
<dbReference type="SUPFAM" id="SSF57850">
    <property type="entry name" value="RING/U-box"/>
    <property type="match status" value="1"/>
</dbReference>
<evidence type="ECO:0000256" key="3">
    <source>
        <dbReference type="ARBA" id="ARBA00022723"/>
    </source>
</evidence>
<dbReference type="PROSITE" id="PS51194">
    <property type="entry name" value="HELICASE_CTER"/>
    <property type="match status" value="1"/>
</dbReference>
<dbReference type="Pfam" id="PF00176">
    <property type="entry name" value="SNF2-rel_dom"/>
    <property type="match status" value="1"/>
</dbReference>
<organism evidence="16 17">
    <name type="scientific">Sphenostylis stenocarpa</name>
    <dbReference type="NCBI Taxonomy" id="92480"/>
    <lineage>
        <taxon>Eukaryota</taxon>
        <taxon>Viridiplantae</taxon>
        <taxon>Streptophyta</taxon>
        <taxon>Embryophyta</taxon>
        <taxon>Tracheophyta</taxon>
        <taxon>Spermatophyta</taxon>
        <taxon>Magnoliopsida</taxon>
        <taxon>eudicotyledons</taxon>
        <taxon>Gunneridae</taxon>
        <taxon>Pentapetalae</taxon>
        <taxon>rosids</taxon>
        <taxon>fabids</taxon>
        <taxon>Fabales</taxon>
        <taxon>Fabaceae</taxon>
        <taxon>Papilionoideae</taxon>
        <taxon>50 kb inversion clade</taxon>
        <taxon>NPAAA clade</taxon>
        <taxon>indigoferoid/millettioid clade</taxon>
        <taxon>Phaseoleae</taxon>
        <taxon>Sphenostylis</taxon>
    </lineage>
</organism>
<dbReference type="InterPro" id="IPR017907">
    <property type="entry name" value="Znf_RING_CS"/>
</dbReference>
<feature type="domain" description="RING-type" evidence="13">
    <location>
        <begin position="575"/>
        <end position="615"/>
    </location>
</feature>
<evidence type="ECO:0000256" key="11">
    <source>
        <dbReference type="PROSITE-ProRule" id="PRU00175"/>
    </source>
</evidence>
<dbReference type="PROSITE" id="PS50089">
    <property type="entry name" value="ZF_RING_2"/>
    <property type="match status" value="1"/>
</dbReference>
<dbReference type="InterPro" id="IPR014905">
    <property type="entry name" value="HIRAN"/>
</dbReference>
<accession>A0AA86V7T3</accession>
<dbReference type="Gene3D" id="3.30.70.2330">
    <property type="match status" value="1"/>
</dbReference>
<dbReference type="PANTHER" id="PTHR45626:SF17">
    <property type="entry name" value="HELICASE-LIKE TRANSCRIPTION FACTOR"/>
    <property type="match status" value="1"/>
</dbReference>
<dbReference type="PANTHER" id="PTHR45626">
    <property type="entry name" value="TRANSCRIPTION TERMINATION FACTOR 2-RELATED"/>
    <property type="match status" value="1"/>
</dbReference>
<dbReference type="GO" id="GO:0008270">
    <property type="term" value="F:zinc ion binding"/>
    <property type="evidence" value="ECO:0007669"/>
    <property type="project" value="UniProtKB-KW"/>
</dbReference>
<evidence type="ECO:0000256" key="2">
    <source>
        <dbReference type="ARBA" id="ARBA00008438"/>
    </source>
</evidence>
<feature type="region of interest" description="Disordered" evidence="12">
    <location>
        <begin position="271"/>
        <end position="291"/>
    </location>
</feature>
<dbReference type="Gene3D" id="3.30.40.10">
    <property type="entry name" value="Zinc/RING finger domain, C3HC4 (zinc finger)"/>
    <property type="match status" value="1"/>
</dbReference>
<evidence type="ECO:0000256" key="1">
    <source>
        <dbReference type="ARBA" id="ARBA00004123"/>
    </source>
</evidence>
<dbReference type="Pfam" id="PF08797">
    <property type="entry name" value="HIRAN"/>
    <property type="match status" value="1"/>
</dbReference>
<dbReference type="InterPro" id="IPR018957">
    <property type="entry name" value="Znf_C3HC4_RING-type"/>
</dbReference>
<dbReference type="SMART" id="SM00490">
    <property type="entry name" value="HELICc"/>
    <property type="match status" value="1"/>
</dbReference>
<keyword evidence="3" id="KW-0479">Metal-binding</keyword>
<dbReference type="GO" id="GO:0016818">
    <property type="term" value="F:hydrolase activity, acting on acid anhydrides, in phosphorus-containing anhydrides"/>
    <property type="evidence" value="ECO:0007669"/>
    <property type="project" value="InterPro"/>
</dbReference>
<dbReference type="GO" id="GO:0004386">
    <property type="term" value="F:helicase activity"/>
    <property type="evidence" value="ECO:0007669"/>
    <property type="project" value="UniProtKB-KW"/>
</dbReference>
<keyword evidence="8" id="KW-0862">Zinc</keyword>
<evidence type="ECO:0000256" key="5">
    <source>
        <dbReference type="ARBA" id="ARBA00022771"/>
    </source>
</evidence>
<keyword evidence="17" id="KW-1185">Reference proteome</keyword>
<comment type="subcellular location">
    <subcellularLocation>
        <location evidence="1">Nucleus</location>
    </subcellularLocation>
</comment>
<dbReference type="InterPro" id="IPR038718">
    <property type="entry name" value="SNF2-like_sf"/>
</dbReference>
<dbReference type="GO" id="GO:0008094">
    <property type="term" value="F:ATP-dependent activity, acting on DNA"/>
    <property type="evidence" value="ECO:0007669"/>
    <property type="project" value="TreeGrafter"/>
</dbReference>